<name>A0ABR9ZFY1_VIBAN</name>
<gene>
    <name evidence="2" type="ORF">EAY46_30825</name>
</gene>
<accession>A0ABR9ZFY1</accession>
<dbReference type="InterPro" id="IPR014819">
    <property type="entry name" value="PriCT_2"/>
</dbReference>
<dbReference type="RefSeq" id="WP_194665362.1">
    <property type="nucleotide sequence ID" value="NZ_RDPI01001677.1"/>
</dbReference>
<evidence type="ECO:0000313" key="3">
    <source>
        <dbReference type="Proteomes" id="UP000726136"/>
    </source>
</evidence>
<dbReference type="Proteomes" id="UP000726136">
    <property type="component" value="Unassembled WGS sequence"/>
</dbReference>
<proteinExistence type="predicted"/>
<feature type="domain" description="Primase C-terminal 2" evidence="1">
    <location>
        <begin position="12"/>
        <end position="46"/>
    </location>
</feature>
<feature type="non-terminal residue" evidence="2">
    <location>
        <position position="48"/>
    </location>
</feature>
<evidence type="ECO:0000313" key="2">
    <source>
        <dbReference type="EMBL" id="MBF4377369.1"/>
    </source>
</evidence>
<reference evidence="2 3" key="1">
    <citation type="journal article" date="2021" name="PeerJ">
        <title>Analysis of 44 Vibrio anguillarum genomes reveals high genetic diversity.</title>
        <authorList>
            <person name="Hansen M.J."/>
            <person name="Dalsgaard I."/>
        </authorList>
    </citation>
    <scope>NUCLEOTIDE SEQUENCE [LARGE SCALE GENOMIC DNA]</scope>
    <source>
        <strain evidence="2 3">040915-1/1B</strain>
    </source>
</reference>
<evidence type="ECO:0000259" key="1">
    <source>
        <dbReference type="Pfam" id="PF08707"/>
    </source>
</evidence>
<sequence>MNHLELTLIEVEEALSYINPDLPFKDWSKVGRALYSEHGENARDIFES</sequence>
<dbReference type="EMBL" id="RDPI01001677">
    <property type="protein sequence ID" value="MBF4377369.1"/>
    <property type="molecule type" value="Genomic_DNA"/>
</dbReference>
<dbReference type="Pfam" id="PF08707">
    <property type="entry name" value="PriCT_2"/>
    <property type="match status" value="1"/>
</dbReference>
<organism evidence="2 3">
    <name type="scientific">Vibrio anguillarum</name>
    <name type="common">Listonella anguillarum</name>
    <dbReference type="NCBI Taxonomy" id="55601"/>
    <lineage>
        <taxon>Bacteria</taxon>
        <taxon>Pseudomonadati</taxon>
        <taxon>Pseudomonadota</taxon>
        <taxon>Gammaproteobacteria</taxon>
        <taxon>Vibrionales</taxon>
        <taxon>Vibrionaceae</taxon>
        <taxon>Vibrio</taxon>
    </lineage>
</organism>
<keyword evidence="3" id="KW-1185">Reference proteome</keyword>
<comment type="caution">
    <text evidence="2">The sequence shown here is derived from an EMBL/GenBank/DDBJ whole genome shotgun (WGS) entry which is preliminary data.</text>
</comment>
<protein>
    <recommendedName>
        <fullName evidence="1">Primase C-terminal 2 domain-containing protein</fullName>
    </recommendedName>
</protein>